<dbReference type="AlphaFoldDB" id="A0A433ZT85"/>
<organism evidence="1 2">
    <name type="scientific">Morganella morganii</name>
    <name type="common">Proteus morganii</name>
    <dbReference type="NCBI Taxonomy" id="582"/>
    <lineage>
        <taxon>Bacteria</taxon>
        <taxon>Pseudomonadati</taxon>
        <taxon>Pseudomonadota</taxon>
        <taxon>Gammaproteobacteria</taxon>
        <taxon>Enterobacterales</taxon>
        <taxon>Morganellaceae</taxon>
        <taxon>Morganella</taxon>
    </lineage>
</organism>
<dbReference type="OrthoDB" id="6956679at2"/>
<evidence type="ECO:0008006" key="3">
    <source>
        <dbReference type="Google" id="ProtNLM"/>
    </source>
</evidence>
<gene>
    <name evidence="1" type="ORF">CKG00_02085</name>
</gene>
<dbReference type="Pfam" id="PF06892">
    <property type="entry name" value="Phage_CP76"/>
    <property type="match status" value="1"/>
</dbReference>
<proteinExistence type="predicted"/>
<dbReference type="Proteomes" id="UP000286908">
    <property type="component" value="Unassembled WGS sequence"/>
</dbReference>
<sequence>MKNESLKEVVKKMCCAMPGGREALAGALGMSLTTFNNNLYEKNGCRFFDNDELEAMEDLTKIRHLVEYHMDRHDITPMETIEPENIDEVELFKIQTNLSAHQGQLSELIKKSLEDDVLTEEEMTAIYKKMNKVFAYARGFIASLNVVYGVGNDSGNQKG</sequence>
<dbReference type="InterPro" id="IPR009679">
    <property type="entry name" value="Phage_186_CII-like"/>
</dbReference>
<dbReference type="EMBL" id="NRQY01000001">
    <property type="protein sequence ID" value="RUT65321.1"/>
    <property type="molecule type" value="Genomic_DNA"/>
</dbReference>
<evidence type="ECO:0000313" key="1">
    <source>
        <dbReference type="EMBL" id="RUT65321.1"/>
    </source>
</evidence>
<reference evidence="1 2" key="1">
    <citation type="submission" date="2017-08" db="EMBL/GenBank/DDBJ databases">
        <title>Draft genome sequence of pheromone producing symbiont Morganella morganii, of the female New Zealand grass grub Costelytra giveni.</title>
        <authorList>
            <person name="Laugraud A."/>
            <person name="Young S.D."/>
            <person name="Hurst M.H."/>
        </authorList>
    </citation>
    <scope>NUCLEOTIDE SEQUENCE [LARGE SCALE GENOMIC DNA]</scope>
    <source>
        <strain evidence="1 2">MMsCG</strain>
    </source>
</reference>
<dbReference type="InterPro" id="IPR048188">
    <property type="entry name" value="YmfL-like"/>
</dbReference>
<protein>
    <recommendedName>
        <fullName evidence="3">Phage protein</fullName>
    </recommendedName>
</protein>
<dbReference type="GO" id="GO:0003677">
    <property type="term" value="F:DNA binding"/>
    <property type="evidence" value="ECO:0007669"/>
    <property type="project" value="InterPro"/>
</dbReference>
<name>A0A433ZT85_MORMO</name>
<accession>A0A433ZT85</accession>
<dbReference type="NCBIfam" id="NF041471">
    <property type="entry name" value="phage_reg_YmfL"/>
    <property type="match status" value="1"/>
</dbReference>
<comment type="caution">
    <text evidence="1">The sequence shown here is derived from an EMBL/GenBank/DDBJ whole genome shotgun (WGS) entry which is preliminary data.</text>
</comment>
<evidence type="ECO:0000313" key="2">
    <source>
        <dbReference type="Proteomes" id="UP000286908"/>
    </source>
</evidence>